<feature type="compositionally biased region" description="Low complexity" evidence="2">
    <location>
        <begin position="51"/>
        <end position="63"/>
    </location>
</feature>
<proteinExistence type="inferred from homology"/>
<dbReference type="EMBL" id="CP012159">
    <property type="protein sequence ID" value="AKT38897.1"/>
    <property type="molecule type" value="Genomic_DNA"/>
</dbReference>
<comment type="similarity">
    <text evidence="1">Belongs to the transglycosylase Slt family.</text>
</comment>
<dbReference type="InterPro" id="IPR000189">
    <property type="entry name" value="Transglyc_AS"/>
</dbReference>
<organism evidence="5 6">
    <name type="scientific">Chondromyces crocatus</name>
    <dbReference type="NCBI Taxonomy" id="52"/>
    <lineage>
        <taxon>Bacteria</taxon>
        <taxon>Pseudomonadati</taxon>
        <taxon>Myxococcota</taxon>
        <taxon>Polyangia</taxon>
        <taxon>Polyangiales</taxon>
        <taxon>Polyangiaceae</taxon>
        <taxon>Chondromyces</taxon>
    </lineage>
</organism>
<evidence type="ECO:0000256" key="2">
    <source>
        <dbReference type="SAM" id="MobiDB-lite"/>
    </source>
</evidence>
<dbReference type="InterPro" id="IPR018392">
    <property type="entry name" value="LysM"/>
</dbReference>
<dbReference type="Gene3D" id="1.10.530.10">
    <property type="match status" value="1"/>
</dbReference>
<gene>
    <name evidence="5" type="ORF">CMC5_030440</name>
</gene>
<sequence>MSFVHKIPPMVSALAFGYGVGMAAPDAAITPVRAAVTAYEHQGGAVGSGAGRTAATVRRASGGPESREVAFQVRGKTNDASSPSALPKRESRELERLRDVDPRGRDEAAACSLERPTHSQPPRYASASDAFVDDVEDLDTASSEALSRLQLPDISLTMTRRTIKYVRFFTRSERGRGMFETWLKRSGRYQDMVQQTLREWRLPEDLIWLAMIESGFDARARSPAGAVGLWQFMPATGAVYGLHQDRFMDLRKNPRLATQAAAHHLRDLHQRFGDWNLALAAYNMGYEQLLSKIDRYNTADFNELARQGALPQETAAYVPKIAAAALVANNLERFGFDGVKLARPIDAAEMAVPAGTPLRTLAKAAGASTATLRTLNPDLLQDRVPPGRSDYLIMIPAESLARAQASLPALLDTEPLATNDVTVLDPVDLLGGREFTRQPRGEESLLSLLPKPKRRSLRDPVEALVQDIQGGSDDAEDPSPRRRSRDRRSLLMYKVGPGDTLLGVARQFAVDVEDLARDNGMDPDGRLREGGLLKLRVRQELVDKMGSAPAPEGDGAATAKETTASKSERSARGTVPVRADEPTPSSTERRVVPAASSKAREEAGRKDAKERSRKSKS</sequence>
<dbReference type="Gene3D" id="3.10.350.10">
    <property type="entry name" value="LysM domain"/>
    <property type="match status" value="1"/>
</dbReference>
<feature type="compositionally biased region" description="Basic and acidic residues" evidence="2">
    <location>
        <begin position="598"/>
        <end position="610"/>
    </location>
</feature>
<dbReference type="KEGG" id="ccro:CMC5_030440"/>
<accession>A0A0K1EDX4</accession>
<protein>
    <submittedName>
        <fullName evidence="5">Slt family transglycosylase</fullName>
    </submittedName>
</protein>
<feature type="signal peptide" evidence="3">
    <location>
        <begin position="1"/>
        <end position="23"/>
    </location>
</feature>
<feature type="region of interest" description="Disordered" evidence="2">
    <location>
        <begin position="43"/>
        <end position="125"/>
    </location>
</feature>
<dbReference type="SUPFAM" id="SSF54106">
    <property type="entry name" value="LysM domain"/>
    <property type="match status" value="1"/>
</dbReference>
<feature type="chain" id="PRO_5005459305" evidence="3">
    <location>
        <begin position="24"/>
        <end position="617"/>
    </location>
</feature>
<dbReference type="SUPFAM" id="SSF53955">
    <property type="entry name" value="Lysozyme-like"/>
    <property type="match status" value="1"/>
</dbReference>
<dbReference type="PANTHER" id="PTHR37423">
    <property type="entry name" value="SOLUBLE LYTIC MUREIN TRANSGLYCOSYLASE-RELATED"/>
    <property type="match status" value="1"/>
</dbReference>
<evidence type="ECO:0000313" key="6">
    <source>
        <dbReference type="Proteomes" id="UP000067626"/>
    </source>
</evidence>
<dbReference type="PROSITE" id="PS51782">
    <property type="entry name" value="LYSM"/>
    <property type="match status" value="1"/>
</dbReference>
<dbReference type="PANTHER" id="PTHR37423:SF2">
    <property type="entry name" value="MEMBRANE-BOUND LYTIC MUREIN TRANSGLYCOSYLASE C"/>
    <property type="match status" value="1"/>
</dbReference>
<dbReference type="PROSITE" id="PS00922">
    <property type="entry name" value="TRANSGLYCOSYLASE"/>
    <property type="match status" value="1"/>
</dbReference>
<evidence type="ECO:0000313" key="5">
    <source>
        <dbReference type="EMBL" id="AKT38897.1"/>
    </source>
</evidence>
<dbReference type="PATRIC" id="fig|52.7.peg.3347"/>
<dbReference type="GO" id="GO:0008933">
    <property type="term" value="F:peptidoglycan lytic transglycosylase activity"/>
    <property type="evidence" value="ECO:0007669"/>
    <property type="project" value="InterPro"/>
</dbReference>
<dbReference type="InterPro" id="IPR008258">
    <property type="entry name" value="Transglycosylase_SLT_dom_1"/>
</dbReference>
<feature type="compositionally biased region" description="Low complexity" evidence="2">
    <location>
        <begin position="556"/>
        <end position="565"/>
    </location>
</feature>
<evidence type="ECO:0000256" key="3">
    <source>
        <dbReference type="SAM" id="SignalP"/>
    </source>
</evidence>
<dbReference type="CDD" id="cd16894">
    <property type="entry name" value="MltD-like"/>
    <property type="match status" value="1"/>
</dbReference>
<dbReference type="GO" id="GO:0016020">
    <property type="term" value="C:membrane"/>
    <property type="evidence" value="ECO:0007669"/>
    <property type="project" value="InterPro"/>
</dbReference>
<dbReference type="Pfam" id="PF01476">
    <property type="entry name" value="LysM"/>
    <property type="match status" value="1"/>
</dbReference>
<feature type="domain" description="LysM" evidence="4">
    <location>
        <begin position="491"/>
        <end position="535"/>
    </location>
</feature>
<dbReference type="Pfam" id="PF01464">
    <property type="entry name" value="SLT"/>
    <property type="match status" value="1"/>
</dbReference>
<dbReference type="Proteomes" id="UP000067626">
    <property type="component" value="Chromosome"/>
</dbReference>
<dbReference type="STRING" id="52.CMC5_030440"/>
<feature type="region of interest" description="Disordered" evidence="2">
    <location>
        <begin position="545"/>
        <end position="617"/>
    </location>
</feature>
<dbReference type="OrthoDB" id="9815002at2"/>
<feature type="region of interest" description="Disordered" evidence="2">
    <location>
        <begin position="466"/>
        <end position="488"/>
    </location>
</feature>
<keyword evidence="3" id="KW-0732">Signal</keyword>
<dbReference type="RefSeq" id="WP_156338605.1">
    <property type="nucleotide sequence ID" value="NZ_CP012159.1"/>
</dbReference>
<dbReference type="InterPro" id="IPR023346">
    <property type="entry name" value="Lysozyme-like_dom_sf"/>
</dbReference>
<evidence type="ECO:0000256" key="1">
    <source>
        <dbReference type="ARBA" id="ARBA00007734"/>
    </source>
</evidence>
<dbReference type="InterPro" id="IPR036779">
    <property type="entry name" value="LysM_dom_sf"/>
</dbReference>
<dbReference type="CDD" id="cd00118">
    <property type="entry name" value="LysM"/>
    <property type="match status" value="1"/>
</dbReference>
<dbReference type="GO" id="GO:0000270">
    <property type="term" value="P:peptidoglycan metabolic process"/>
    <property type="evidence" value="ECO:0007669"/>
    <property type="project" value="InterPro"/>
</dbReference>
<keyword evidence="6" id="KW-1185">Reference proteome</keyword>
<feature type="compositionally biased region" description="Basic and acidic residues" evidence="2">
    <location>
        <begin position="87"/>
        <end position="108"/>
    </location>
</feature>
<reference evidence="5 6" key="1">
    <citation type="submission" date="2015-07" db="EMBL/GenBank/DDBJ databases">
        <title>Genome analysis of myxobacterium Chondromyces crocatus Cm c5 reveals a high potential for natural compound synthesis and the genetic basis for the loss of fruiting body formation.</title>
        <authorList>
            <person name="Zaburannyi N."/>
            <person name="Bunk B."/>
            <person name="Maier J."/>
            <person name="Overmann J."/>
            <person name="Mueller R."/>
        </authorList>
    </citation>
    <scope>NUCLEOTIDE SEQUENCE [LARGE SCALE GENOMIC DNA]</scope>
    <source>
        <strain evidence="5 6">Cm c5</strain>
    </source>
</reference>
<dbReference type="AlphaFoldDB" id="A0A0K1EDX4"/>
<evidence type="ECO:0000259" key="4">
    <source>
        <dbReference type="PROSITE" id="PS51782"/>
    </source>
</evidence>
<name>A0A0K1EDX4_CHOCO</name>